<dbReference type="NCBIfam" id="NF007111">
    <property type="entry name" value="PRK09560.1"/>
    <property type="match status" value="1"/>
</dbReference>
<dbReference type="Pfam" id="PF06965">
    <property type="entry name" value="Na_H_antiport_1"/>
    <property type="match status" value="1"/>
</dbReference>
<reference evidence="2 3" key="1">
    <citation type="submission" date="2021-04" db="EMBL/GenBank/DDBJ databases">
        <authorList>
            <person name="Pira H."/>
            <person name="Risdian C."/>
            <person name="Wink J."/>
        </authorList>
    </citation>
    <scope>NUCLEOTIDE SEQUENCE [LARGE SCALE GENOMIC DNA]</scope>
    <source>
        <strain evidence="2 3">WH131</strain>
    </source>
</reference>
<evidence type="ECO:0000313" key="2">
    <source>
        <dbReference type="EMBL" id="MBV7264956.1"/>
    </source>
</evidence>
<feature type="transmembrane region" description="Helical" evidence="1">
    <location>
        <begin position="266"/>
        <end position="287"/>
    </location>
</feature>
<dbReference type="PANTHER" id="PTHR30341:SF0">
    <property type="entry name" value="NA(+)_H(+) ANTIPORTER NHAA"/>
    <property type="match status" value="1"/>
</dbReference>
<dbReference type="HAMAP" id="MF_01844">
    <property type="entry name" value="NhaA"/>
    <property type="match status" value="1"/>
</dbReference>
<comment type="catalytic activity">
    <reaction evidence="1">
        <text>Na(+)(in) + 2 H(+)(out) = Na(+)(out) + 2 H(+)(in)</text>
        <dbReference type="Rhea" id="RHEA:29251"/>
        <dbReference type="ChEBI" id="CHEBI:15378"/>
        <dbReference type="ChEBI" id="CHEBI:29101"/>
    </reaction>
</comment>
<evidence type="ECO:0000313" key="3">
    <source>
        <dbReference type="Proteomes" id="UP000699975"/>
    </source>
</evidence>
<gene>
    <name evidence="1 2" type="primary">nhaA</name>
    <name evidence="2" type="ORF">KCG45_02040</name>
</gene>
<keyword evidence="1" id="KW-0813">Transport</keyword>
<comment type="caution">
    <text evidence="2">The sequence shown here is derived from an EMBL/GenBank/DDBJ whole genome shotgun (WGS) entry which is preliminary data.</text>
</comment>
<dbReference type="NCBIfam" id="NF007112">
    <property type="entry name" value="PRK09561.1"/>
    <property type="match status" value="1"/>
</dbReference>
<feature type="transmembrane region" description="Helical" evidence="1">
    <location>
        <begin position="71"/>
        <end position="89"/>
    </location>
</feature>
<accession>A0ABS6SIY4</accession>
<protein>
    <recommendedName>
        <fullName evidence="1">Na(+)/H(+) antiporter NhaA</fullName>
    </recommendedName>
    <alternativeName>
        <fullName evidence="1">Sodium/proton antiporter NhaA</fullName>
    </alternativeName>
</protein>
<dbReference type="PANTHER" id="PTHR30341">
    <property type="entry name" value="SODIUM ION/PROTON ANTIPORTER NHAA-RELATED"/>
    <property type="match status" value="1"/>
</dbReference>
<feature type="transmembrane region" description="Helical" evidence="1">
    <location>
        <begin position="339"/>
        <end position="361"/>
    </location>
</feature>
<keyword evidence="1" id="KW-1133">Transmembrane helix</keyword>
<keyword evidence="1" id="KW-0812">Transmembrane</keyword>
<feature type="transmembrane region" description="Helical" evidence="1">
    <location>
        <begin position="192"/>
        <end position="208"/>
    </location>
</feature>
<feature type="transmembrane region" description="Helical" evidence="1">
    <location>
        <begin position="220"/>
        <end position="246"/>
    </location>
</feature>
<organism evidence="2 3">
    <name type="scientific">Erythrobacter ani</name>
    <dbReference type="NCBI Taxonomy" id="2827235"/>
    <lineage>
        <taxon>Bacteria</taxon>
        <taxon>Pseudomonadati</taxon>
        <taxon>Pseudomonadota</taxon>
        <taxon>Alphaproteobacteria</taxon>
        <taxon>Sphingomonadales</taxon>
        <taxon>Erythrobacteraceae</taxon>
        <taxon>Erythrobacter/Porphyrobacter group</taxon>
        <taxon>Erythrobacter</taxon>
    </lineage>
</organism>
<feature type="transmembrane region" description="Helical" evidence="1">
    <location>
        <begin position="163"/>
        <end position="186"/>
    </location>
</feature>
<evidence type="ECO:0000256" key="1">
    <source>
        <dbReference type="HAMAP-Rule" id="MF_01844"/>
    </source>
</evidence>
<dbReference type="NCBIfam" id="TIGR00773">
    <property type="entry name" value="NhaA"/>
    <property type="match status" value="1"/>
</dbReference>
<feature type="transmembrane region" description="Helical" evidence="1">
    <location>
        <begin position="373"/>
        <end position="392"/>
    </location>
</feature>
<feature type="transmembrane region" description="Helical" evidence="1">
    <location>
        <begin position="137"/>
        <end position="156"/>
    </location>
</feature>
<keyword evidence="1" id="KW-0915">Sodium</keyword>
<dbReference type="Proteomes" id="UP000699975">
    <property type="component" value="Unassembled WGS sequence"/>
</dbReference>
<comment type="subcellular location">
    <subcellularLocation>
        <location evidence="1">Cell membrane</location>
        <topology evidence="1">Multi-pass membrane protein</topology>
    </subcellularLocation>
</comment>
<comment type="function">
    <text evidence="1">Na(+)/H(+) antiporter that extrudes sodium in exchange for external protons.</text>
</comment>
<keyword evidence="3" id="KW-1185">Reference proteome</keyword>
<proteinExistence type="inferred from homology"/>
<keyword evidence="1" id="KW-0406">Ion transport</keyword>
<feature type="transmembrane region" description="Helical" evidence="1">
    <location>
        <begin position="110"/>
        <end position="131"/>
    </location>
</feature>
<keyword evidence="1" id="KW-0739">Sodium transport</keyword>
<name>A0ABS6SIY4_9SPHN</name>
<dbReference type="InterPro" id="IPR004670">
    <property type="entry name" value="NhaA"/>
</dbReference>
<feature type="transmembrane region" description="Helical" evidence="1">
    <location>
        <begin position="299"/>
        <end position="319"/>
    </location>
</feature>
<keyword evidence="1" id="KW-1003">Cell membrane</keyword>
<keyword evidence="1" id="KW-0472">Membrane</keyword>
<dbReference type="EMBL" id="JAGSPB010000001">
    <property type="protein sequence ID" value="MBV7264956.1"/>
    <property type="molecule type" value="Genomic_DNA"/>
</dbReference>
<comment type="similarity">
    <text evidence="1">Belongs to the NhaA Na(+)/H(+) (TC 2.A.33) antiporter family.</text>
</comment>
<sequence length="411" mass="43653">MSETNNTTAPPLRRIFAPVRALFVSDASAGILLIIVAAAAMLAANSPFAYEYKQLFYGELPWTPIPKLYDLHLWINDGLMAIFFFVVGLEVKREVVCGSLADPAARRLPMVAAAAGMLVPAAVYIAVSGGGEYSNGWAIPAATDIAFAMGVLGLLGNRVPASLRLFLLTVAIVDDIGAVLVIAIFYTPTIKMVWLLVSAVVFGLMLAMNRMKVGVLWPYILMSVVLWYCVLNTGVHATIAGVLAALTIPLQRPDGNSMLEKLEHGLAPWSAYLVVPVFGFANAGVALGGMGIEAFTDPLPIAIAAGLVIGKQLGIFSIVYLSDKVGFAPRPANATWMEIWGISILCGIGFTMSLFIGGLAFPQQPLFVEEAKIGILTGSAISAILGFIVLRLTTTHPEAECDDQGNQPSQA</sequence>
<dbReference type="RefSeq" id="WP_218315476.1">
    <property type="nucleotide sequence ID" value="NZ_JAGSPB010000001.1"/>
</dbReference>
<keyword evidence="1" id="KW-0050">Antiport</keyword>
<feature type="transmembrane region" description="Helical" evidence="1">
    <location>
        <begin position="21"/>
        <end position="44"/>
    </location>
</feature>